<dbReference type="Proteomes" id="UP000011592">
    <property type="component" value="Unassembled WGS sequence"/>
</dbReference>
<evidence type="ECO:0000313" key="4">
    <source>
        <dbReference type="Proteomes" id="UP000011592"/>
    </source>
</evidence>
<gene>
    <name evidence="3" type="ORF">C486_03394</name>
</gene>
<comment type="caution">
    <text evidence="3">The sequence shown here is derived from an EMBL/GenBank/DDBJ whole genome shotgun (WGS) entry which is preliminary data.</text>
</comment>
<dbReference type="SUPFAM" id="SSF52402">
    <property type="entry name" value="Adenine nucleotide alpha hydrolases-like"/>
    <property type="match status" value="1"/>
</dbReference>
<dbReference type="RefSeq" id="WP_008452976.1">
    <property type="nucleotide sequence ID" value="NZ_AOIJ01000033.1"/>
</dbReference>
<dbReference type="AlphaFoldDB" id="L9ZCK7"/>
<accession>L9ZCK7</accession>
<sequence length="377" mass="40274">MSNSSPDVPITAPAPSSESEVDAYGYDGEVIHQPDYSIVVPVIDDPLDSSAGINARRFLQTAIALAADNDGRVVLLGIAEVDDKATLKQIREYASLGGMAEGQEQSAPELVIERQSQLAQVVSIAGEINPNVPVRATVQTVTNTTQGILDALAGRSETAVLLLQGTGFDKSWLLGKNMIETVIEEANCDVFVENVGVQEGTDALYVPDIEDHTVASLSEPVAKTIDSILLPVGTGPHAALASEAARAVARASNASVTVLHVIPPDASSKKWNDAKGLLKFAEFVLGSDAESETELREATDPADVIIQEAKNHDFTSIGSPERKSGLWDLVFTPVQEALADRNDVTVLMSRDADRTMRSLYYRYKQAIGDEESDGNSE</sequence>
<comment type="similarity">
    <text evidence="1">Belongs to the universal stress protein A family.</text>
</comment>
<evidence type="ECO:0000313" key="3">
    <source>
        <dbReference type="EMBL" id="ELY82888.1"/>
    </source>
</evidence>
<dbReference type="Gene3D" id="3.40.50.620">
    <property type="entry name" value="HUPs"/>
    <property type="match status" value="2"/>
</dbReference>
<evidence type="ECO:0000256" key="1">
    <source>
        <dbReference type="ARBA" id="ARBA00008791"/>
    </source>
</evidence>
<proteinExistence type="inferred from homology"/>
<evidence type="ECO:0000259" key="2">
    <source>
        <dbReference type="Pfam" id="PF00582"/>
    </source>
</evidence>
<dbReference type="Pfam" id="PF00582">
    <property type="entry name" value="Usp"/>
    <property type="match status" value="1"/>
</dbReference>
<protein>
    <recommendedName>
        <fullName evidence="2">UspA domain-containing protein</fullName>
    </recommendedName>
</protein>
<dbReference type="PANTHER" id="PTHR46268:SF6">
    <property type="entry name" value="UNIVERSAL STRESS PROTEIN UP12"/>
    <property type="match status" value="1"/>
</dbReference>
<organism evidence="3 4">
    <name type="scientific">Natrinema gari JCM 14663</name>
    <dbReference type="NCBI Taxonomy" id="1230459"/>
    <lineage>
        <taxon>Archaea</taxon>
        <taxon>Methanobacteriati</taxon>
        <taxon>Methanobacteriota</taxon>
        <taxon>Stenosarchaea group</taxon>
        <taxon>Halobacteria</taxon>
        <taxon>Halobacteriales</taxon>
        <taxon>Natrialbaceae</taxon>
        <taxon>Natrinema</taxon>
    </lineage>
</organism>
<keyword evidence="4" id="KW-1185">Reference proteome</keyword>
<name>L9ZCK7_9EURY</name>
<reference evidence="3 4" key="1">
    <citation type="journal article" date="2014" name="PLoS Genet.">
        <title>Phylogenetically driven sequencing of extremely halophilic archaea reveals strategies for static and dynamic osmo-response.</title>
        <authorList>
            <person name="Becker E.A."/>
            <person name="Seitzer P.M."/>
            <person name="Tritt A."/>
            <person name="Larsen D."/>
            <person name="Krusor M."/>
            <person name="Yao A.I."/>
            <person name="Wu D."/>
            <person name="Madern D."/>
            <person name="Eisen J.A."/>
            <person name="Darling A.E."/>
            <person name="Facciotti M.T."/>
        </authorList>
    </citation>
    <scope>NUCLEOTIDE SEQUENCE [LARGE SCALE GENOMIC DNA]</scope>
    <source>
        <strain evidence="3 4">JCM 14663</strain>
    </source>
</reference>
<dbReference type="InterPro" id="IPR014729">
    <property type="entry name" value="Rossmann-like_a/b/a_fold"/>
</dbReference>
<dbReference type="PANTHER" id="PTHR46268">
    <property type="entry name" value="STRESS RESPONSE PROTEIN NHAX"/>
    <property type="match status" value="1"/>
</dbReference>
<dbReference type="InterPro" id="IPR006016">
    <property type="entry name" value="UspA"/>
</dbReference>
<dbReference type="PATRIC" id="fig|1230459.4.peg.674"/>
<dbReference type="EMBL" id="AOIJ01000033">
    <property type="protein sequence ID" value="ELY82888.1"/>
    <property type="molecule type" value="Genomic_DNA"/>
</dbReference>
<dbReference type="CDD" id="cd00293">
    <property type="entry name" value="USP-like"/>
    <property type="match status" value="1"/>
</dbReference>
<feature type="domain" description="UspA" evidence="2">
    <location>
        <begin position="226"/>
        <end position="349"/>
    </location>
</feature>